<dbReference type="EMBL" id="FPBV01000033">
    <property type="protein sequence ID" value="SFV07018.1"/>
    <property type="molecule type" value="Genomic_DNA"/>
</dbReference>
<gene>
    <name evidence="5" type="ORF">SAMN05421543_1338</name>
</gene>
<evidence type="ECO:0000256" key="3">
    <source>
        <dbReference type="SAM" id="MobiDB-lite"/>
    </source>
</evidence>
<name>A0A1I7LBJ1_9BACL</name>
<dbReference type="GO" id="GO:0005829">
    <property type="term" value="C:cytosol"/>
    <property type="evidence" value="ECO:0007669"/>
    <property type="project" value="TreeGrafter"/>
</dbReference>
<sequence>MQIVLLDDSPSALERLQALAEYNPEHYRSILEVAGLHPDWVVVDEDQGPEVVRELQDEWGLNTCVVAKRVTLQLRRRFPRVRYMVSDAQLIDFFAEQAGTPEATSDESGTSQASTTESKETHSEANHIPGTGSVRKEASRPALSLGTLKRGATEESSAKAKSSVTAPKISTAVHATTESNASYSSRQALRKRNRRAHVIAVGPLRNTGGGAGKTAFVFNFAAYAAKKGLKVLVVDLDPNGVLGTLADASGELNVSHWQHLMLQNPDARMTERAVQDSVEYHPVFNFSLIAAAKRASVIPTELLSWIMTQTEPHYDLILVDTPSMWAEPIVTMMQEADRLVLVGLHDAAQYPHYKATLELLMSPTMNIGVPRERIHVIISRAYLGKNRDVEMEEISRQLDMPLSLIIPEDPRFYSYRENHKAIVLERQTSEYSRAVIPWFDAQLAELRGGSQNLPALVPAQKSGKNGGGFFARLFGGGKKTKAAHS</sequence>
<evidence type="ECO:0000256" key="1">
    <source>
        <dbReference type="ARBA" id="ARBA00022741"/>
    </source>
</evidence>
<dbReference type="PANTHER" id="PTHR43384:SF6">
    <property type="entry name" value="SEPTUM SITE-DETERMINING PROTEIN MIND HOMOLOG, CHLOROPLASTIC"/>
    <property type="match status" value="1"/>
</dbReference>
<dbReference type="Proteomes" id="UP000183508">
    <property type="component" value="Unassembled WGS sequence"/>
</dbReference>
<proteinExistence type="predicted"/>
<keyword evidence="6" id="KW-1185">Reference proteome</keyword>
<dbReference type="AlphaFoldDB" id="A0A1I7LBJ1"/>
<dbReference type="InterPro" id="IPR025669">
    <property type="entry name" value="AAA_dom"/>
</dbReference>
<dbReference type="STRING" id="392015.SAMN05421543_1338"/>
<evidence type="ECO:0000313" key="5">
    <source>
        <dbReference type="EMBL" id="SFV07018.1"/>
    </source>
</evidence>
<dbReference type="SUPFAM" id="SSF52540">
    <property type="entry name" value="P-loop containing nucleoside triphosphate hydrolases"/>
    <property type="match status" value="1"/>
</dbReference>
<feature type="region of interest" description="Disordered" evidence="3">
    <location>
        <begin position="100"/>
        <end position="166"/>
    </location>
</feature>
<reference evidence="6" key="1">
    <citation type="submission" date="2016-10" db="EMBL/GenBank/DDBJ databases">
        <authorList>
            <person name="Varghese N."/>
        </authorList>
    </citation>
    <scope>NUCLEOTIDE SEQUENCE [LARGE SCALE GENOMIC DNA]</scope>
    <source>
        <strain evidence="6">DSM 17980</strain>
    </source>
</reference>
<keyword evidence="1" id="KW-0547">Nucleotide-binding</keyword>
<protein>
    <submittedName>
        <fullName evidence="5">MinD-like ATPase involved in chromosome partitioning or flagellar assembly</fullName>
    </submittedName>
</protein>
<keyword evidence="2" id="KW-0067">ATP-binding</keyword>
<keyword evidence="5" id="KW-0282">Flagellum</keyword>
<dbReference type="CDD" id="cd02042">
    <property type="entry name" value="ParAB_family"/>
    <property type="match status" value="1"/>
</dbReference>
<dbReference type="Gene3D" id="3.40.50.300">
    <property type="entry name" value="P-loop containing nucleotide triphosphate hydrolases"/>
    <property type="match status" value="1"/>
</dbReference>
<dbReference type="Pfam" id="PF13614">
    <property type="entry name" value="AAA_31"/>
    <property type="match status" value="1"/>
</dbReference>
<dbReference type="InterPro" id="IPR050625">
    <property type="entry name" value="ParA/MinD_ATPase"/>
</dbReference>
<keyword evidence="5" id="KW-0966">Cell projection</keyword>
<keyword evidence="5" id="KW-0969">Cilium</keyword>
<dbReference type="RefSeq" id="WP_074956467.1">
    <property type="nucleotide sequence ID" value="NZ_FPBV01000033.1"/>
</dbReference>
<dbReference type="GO" id="GO:0016887">
    <property type="term" value="F:ATP hydrolysis activity"/>
    <property type="evidence" value="ECO:0007669"/>
    <property type="project" value="TreeGrafter"/>
</dbReference>
<dbReference type="GO" id="GO:0051782">
    <property type="term" value="P:negative regulation of cell division"/>
    <property type="evidence" value="ECO:0007669"/>
    <property type="project" value="TreeGrafter"/>
</dbReference>
<dbReference type="GO" id="GO:0009898">
    <property type="term" value="C:cytoplasmic side of plasma membrane"/>
    <property type="evidence" value="ECO:0007669"/>
    <property type="project" value="TreeGrafter"/>
</dbReference>
<feature type="compositionally biased region" description="Polar residues" evidence="3">
    <location>
        <begin position="102"/>
        <end position="116"/>
    </location>
</feature>
<feature type="domain" description="AAA" evidence="4">
    <location>
        <begin position="204"/>
        <end position="341"/>
    </location>
</feature>
<organism evidence="5 6">
    <name type="scientific">Alicyclobacillus macrosporangiidus</name>
    <dbReference type="NCBI Taxonomy" id="392015"/>
    <lineage>
        <taxon>Bacteria</taxon>
        <taxon>Bacillati</taxon>
        <taxon>Bacillota</taxon>
        <taxon>Bacilli</taxon>
        <taxon>Bacillales</taxon>
        <taxon>Alicyclobacillaceae</taxon>
        <taxon>Alicyclobacillus</taxon>
    </lineage>
</organism>
<dbReference type="PANTHER" id="PTHR43384">
    <property type="entry name" value="SEPTUM SITE-DETERMINING PROTEIN MIND HOMOLOG, CHLOROPLASTIC-RELATED"/>
    <property type="match status" value="1"/>
</dbReference>
<evidence type="ECO:0000313" key="6">
    <source>
        <dbReference type="Proteomes" id="UP000183508"/>
    </source>
</evidence>
<evidence type="ECO:0000256" key="2">
    <source>
        <dbReference type="ARBA" id="ARBA00022840"/>
    </source>
</evidence>
<dbReference type="InterPro" id="IPR027417">
    <property type="entry name" value="P-loop_NTPase"/>
</dbReference>
<dbReference type="GO" id="GO:0005524">
    <property type="term" value="F:ATP binding"/>
    <property type="evidence" value="ECO:0007669"/>
    <property type="project" value="UniProtKB-KW"/>
</dbReference>
<evidence type="ECO:0000259" key="4">
    <source>
        <dbReference type="Pfam" id="PF13614"/>
    </source>
</evidence>
<accession>A0A1I7LBJ1</accession>